<name>A0ABQ4EQ76_9ACTN</name>
<evidence type="ECO:0000256" key="6">
    <source>
        <dbReference type="ARBA" id="ARBA00023306"/>
    </source>
</evidence>
<evidence type="ECO:0000256" key="4">
    <source>
        <dbReference type="ARBA" id="ARBA00022618"/>
    </source>
</evidence>
<evidence type="ECO:0000313" key="10">
    <source>
        <dbReference type="Proteomes" id="UP000621500"/>
    </source>
</evidence>
<comment type="caution">
    <text evidence="9">The sequence shown here is derived from an EMBL/GenBank/DDBJ whole genome shotgun (WGS) entry which is preliminary data.</text>
</comment>
<sequence length="68" mass="7791">MRRFSLVGFARRGVDPAEVTAFLDQVAGDLARAYNEVATVREQNARIKEALRRWQSRQATTARELVDR</sequence>
<evidence type="ECO:0000256" key="5">
    <source>
        <dbReference type="ARBA" id="ARBA00023054"/>
    </source>
</evidence>
<dbReference type="Proteomes" id="UP000621500">
    <property type="component" value="Unassembled WGS sequence"/>
</dbReference>
<keyword evidence="3" id="KW-0963">Cytoplasm</keyword>
<gene>
    <name evidence="9" type="ORF">Pma05_33530</name>
</gene>
<evidence type="ECO:0000256" key="1">
    <source>
        <dbReference type="ARBA" id="ARBA00004496"/>
    </source>
</evidence>
<dbReference type="NCBIfam" id="TIGR03544">
    <property type="entry name" value="DivI1A_domain"/>
    <property type="match status" value="1"/>
</dbReference>
<evidence type="ECO:0000256" key="8">
    <source>
        <dbReference type="SAM" id="Coils"/>
    </source>
</evidence>
<accession>A0ABQ4EQ76</accession>
<reference evidence="9 10" key="1">
    <citation type="submission" date="2021-01" db="EMBL/GenBank/DDBJ databases">
        <title>Whole genome shotgun sequence of Plantactinospora mayteni NBRC 109088.</title>
        <authorList>
            <person name="Komaki H."/>
            <person name="Tamura T."/>
        </authorList>
    </citation>
    <scope>NUCLEOTIDE SEQUENCE [LARGE SCALE GENOMIC DNA]</scope>
    <source>
        <strain evidence="9 10">NBRC 109088</strain>
    </source>
</reference>
<evidence type="ECO:0000256" key="3">
    <source>
        <dbReference type="ARBA" id="ARBA00022490"/>
    </source>
</evidence>
<dbReference type="InterPro" id="IPR007793">
    <property type="entry name" value="DivIVA_fam"/>
</dbReference>
<dbReference type="InterPro" id="IPR019933">
    <property type="entry name" value="DivIVA_domain"/>
</dbReference>
<comment type="subcellular location">
    <subcellularLocation>
        <location evidence="1">Cytoplasm</location>
    </subcellularLocation>
</comment>
<keyword evidence="6" id="KW-0131">Cell cycle</keyword>
<evidence type="ECO:0000313" key="9">
    <source>
        <dbReference type="EMBL" id="GIG96780.1"/>
    </source>
</evidence>
<proteinExistence type="predicted"/>
<feature type="coiled-coil region" evidence="8">
    <location>
        <begin position="30"/>
        <end position="57"/>
    </location>
</feature>
<keyword evidence="4" id="KW-0132">Cell division</keyword>
<dbReference type="Gene3D" id="6.10.250.660">
    <property type="match status" value="1"/>
</dbReference>
<protein>
    <recommendedName>
        <fullName evidence="2">Cell wall synthesis protein Wag31</fullName>
    </recommendedName>
    <alternativeName>
        <fullName evidence="7">Antigen 84</fullName>
    </alternativeName>
</protein>
<keyword evidence="10" id="KW-1185">Reference proteome</keyword>
<organism evidence="9 10">
    <name type="scientific">Plantactinospora mayteni</name>
    <dbReference type="NCBI Taxonomy" id="566021"/>
    <lineage>
        <taxon>Bacteria</taxon>
        <taxon>Bacillati</taxon>
        <taxon>Actinomycetota</taxon>
        <taxon>Actinomycetes</taxon>
        <taxon>Micromonosporales</taxon>
        <taxon>Micromonosporaceae</taxon>
        <taxon>Plantactinospora</taxon>
    </lineage>
</organism>
<evidence type="ECO:0000256" key="7">
    <source>
        <dbReference type="ARBA" id="ARBA00031737"/>
    </source>
</evidence>
<evidence type="ECO:0000256" key="2">
    <source>
        <dbReference type="ARBA" id="ARBA00018787"/>
    </source>
</evidence>
<keyword evidence="5 8" id="KW-0175">Coiled coil</keyword>
<dbReference type="EMBL" id="BONX01000023">
    <property type="protein sequence ID" value="GIG96780.1"/>
    <property type="molecule type" value="Genomic_DNA"/>
</dbReference>
<dbReference type="Pfam" id="PF05103">
    <property type="entry name" value="DivIVA"/>
    <property type="match status" value="1"/>
</dbReference>